<organism evidence="2 3">
    <name type="scientific">Collibacillus ludicampi</name>
    <dbReference type="NCBI Taxonomy" id="2771369"/>
    <lineage>
        <taxon>Bacteria</taxon>
        <taxon>Bacillati</taxon>
        <taxon>Bacillota</taxon>
        <taxon>Bacilli</taxon>
        <taxon>Bacillales</taxon>
        <taxon>Alicyclobacillaceae</taxon>
        <taxon>Collibacillus</taxon>
    </lineage>
</organism>
<protein>
    <recommendedName>
        <fullName evidence="4">Ferric oxidoreductase domain-containing protein</fullName>
    </recommendedName>
</protein>
<evidence type="ECO:0000313" key="2">
    <source>
        <dbReference type="EMBL" id="GIM46359.1"/>
    </source>
</evidence>
<gene>
    <name evidence="2" type="ORF">DNHGIG_19080</name>
</gene>
<name>A0AAV4LFR7_9BACL</name>
<feature type="transmembrane region" description="Helical" evidence="1">
    <location>
        <begin position="102"/>
        <end position="123"/>
    </location>
</feature>
<feature type="transmembrane region" description="Helical" evidence="1">
    <location>
        <begin position="61"/>
        <end position="81"/>
    </location>
</feature>
<keyword evidence="3" id="KW-1185">Reference proteome</keyword>
<dbReference type="AlphaFoldDB" id="A0AAV4LFR7"/>
<keyword evidence="1" id="KW-1133">Transmembrane helix</keyword>
<accession>A0AAV4LFR7</accession>
<keyword evidence="1" id="KW-0812">Transmembrane</keyword>
<dbReference type="Proteomes" id="UP001057291">
    <property type="component" value="Unassembled WGS sequence"/>
</dbReference>
<evidence type="ECO:0000313" key="3">
    <source>
        <dbReference type="Proteomes" id="UP001057291"/>
    </source>
</evidence>
<keyword evidence="1" id="KW-0472">Membrane</keyword>
<evidence type="ECO:0000256" key="1">
    <source>
        <dbReference type="SAM" id="Phobius"/>
    </source>
</evidence>
<evidence type="ECO:0008006" key="4">
    <source>
        <dbReference type="Google" id="ProtNLM"/>
    </source>
</evidence>
<reference evidence="2" key="1">
    <citation type="journal article" date="2023" name="Int. J. Syst. Evol. Microbiol.">
        <title>Collibacillus ludicampi gen. nov., sp. nov., a new soil bacterium of the family Alicyclobacillaceae.</title>
        <authorList>
            <person name="Jojima T."/>
            <person name="Ioku Y."/>
            <person name="Fukuta Y."/>
            <person name="Shirasaka N."/>
            <person name="Matsumura Y."/>
            <person name="Mori M."/>
        </authorList>
    </citation>
    <scope>NUCLEOTIDE SEQUENCE</scope>
    <source>
        <strain evidence="2">TP075</strain>
    </source>
</reference>
<feature type="transmembrane region" description="Helical" evidence="1">
    <location>
        <begin position="129"/>
        <end position="150"/>
    </location>
</feature>
<feature type="transmembrane region" description="Helical" evidence="1">
    <location>
        <begin position="7"/>
        <end position="27"/>
    </location>
</feature>
<sequence>MNQGRRVLIPAILVAFVSVLLVIYSYYTMPLHPQGSPAGVHPPAGSHTGIPPREGKNHFDFTILGNIAIFCGVFSYWWFLFKKKLTSPSQSLKKMSKRIYSLHTYTGWIALVLIIIHGGYYLITDLHHPKLLTGVAAFILLLGLAIYGWLYKRVRNKYLRTSHFILSNVWFMALLIHAGGFFILMVVVTFVLWAVIGIMDWSAKKAA</sequence>
<dbReference type="EMBL" id="BOQE01000001">
    <property type="protein sequence ID" value="GIM46359.1"/>
    <property type="molecule type" value="Genomic_DNA"/>
</dbReference>
<feature type="transmembrane region" description="Helical" evidence="1">
    <location>
        <begin position="171"/>
        <end position="196"/>
    </location>
</feature>
<comment type="caution">
    <text evidence="2">The sequence shown here is derived from an EMBL/GenBank/DDBJ whole genome shotgun (WGS) entry which is preliminary data.</text>
</comment>
<proteinExistence type="predicted"/>
<dbReference type="RefSeq" id="WP_282199471.1">
    <property type="nucleotide sequence ID" value="NZ_BOQE01000001.1"/>
</dbReference>